<reference evidence="2" key="1">
    <citation type="journal article" date="2019" name="Int. J. Syst. Evol. Microbiol.">
        <title>The Global Catalogue of Microorganisms (GCM) 10K type strain sequencing project: providing services to taxonomists for standard genome sequencing and annotation.</title>
        <authorList>
            <consortium name="The Broad Institute Genomics Platform"/>
            <consortium name="The Broad Institute Genome Sequencing Center for Infectious Disease"/>
            <person name="Wu L."/>
            <person name="Ma J."/>
        </authorList>
    </citation>
    <scope>NUCLEOTIDE SEQUENCE [LARGE SCALE GENOMIC DNA]</scope>
    <source>
        <strain evidence="2">CGMCC 1.9106</strain>
    </source>
</reference>
<dbReference type="EMBL" id="JBHTAC010000035">
    <property type="protein sequence ID" value="MFC7246173.1"/>
    <property type="molecule type" value="Genomic_DNA"/>
</dbReference>
<gene>
    <name evidence="1" type="ORF">ACFQO7_27175</name>
</gene>
<comment type="caution">
    <text evidence="1">The sequence shown here is derived from an EMBL/GenBank/DDBJ whole genome shotgun (WGS) entry which is preliminary data.</text>
</comment>
<evidence type="ECO:0000313" key="1">
    <source>
        <dbReference type="EMBL" id="MFC7246173.1"/>
    </source>
</evidence>
<proteinExistence type="predicted"/>
<dbReference type="Proteomes" id="UP001596392">
    <property type="component" value="Unassembled WGS sequence"/>
</dbReference>
<sequence>MRWAPNQDQNVYVMVGPSGGRPDFEQVPRMSSTIFAQPGQDVTPPGGIVHLVGDLVFYPHIARMALLSAIGRWIAHWVVFRGGWTVYIDAPDRDPIKVRCAGRAEARLRADQLAIEIQAHGVAAVDRIARQR</sequence>
<accession>A0ABW2H4F5</accession>
<keyword evidence="2" id="KW-1185">Reference proteome</keyword>
<name>A0ABW2H4F5_9ACTN</name>
<protein>
    <submittedName>
        <fullName evidence="1">Uncharacterized protein</fullName>
    </submittedName>
</protein>
<organism evidence="1 2">
    <name type="scientific">Catellatospora aurea</name>
    <dbReference type="NCBI Taxonomy" id="1337874"/>
    <lineage>
        <taxon>Bacteria</taxon>
        <taxon>Bacillati</taxon>
        <taxon>Actinomycetota</taxon>
        <taxon>Actinomycetes</taxon>
        <taxon>Micromonosporales</taxon>
        <taxon>Micromonosporaceae</taxon>
        <taxon>Catellatospora</taxon>
    </lineage>
</organism>
<dbReference type="RefSeq" id="WP_376809027.1">
    <property type="nucleotide sequence ID" value="NZ_JBHTAC010000035.1"/>
</dbReference>
<evidence type="ECO:0000313" key="2">
    <source>
        <dbReference type="Proteomes" id="UP001596392"/>
    </source>
</evidence>